<evidence type="ECO:0000256" key="4">
    <source>
        <dbReference type="ARBA" id="ARBA00022989"/>
    </source>
</evidence>
<reference evidence="6 7" key="1">
    <citation type="submission" date="2021-03" db="EMBL/GenBank/DDBJ databases">
        <title>Genomic Encyclopedia of Type Strains, Phase IV (KMG-IV): sequencing the most valuable type-strain genomes for metagenomic binning, comparative biology and taxonomic classification.</title>
        <authorList>
            <person name="Goeker M."/>
        </authorList>
    </citation>
    <scope>NUCLEOTIDE SEQUENCE [LARGE SCALE GENOMIC DNA]</scope>
    <source>
        <strain evidence="6 7">DSM 1289</strain>
    </source>
</reference>
<dbReference type="EMBL" id="JAGGJX010000007">
    <property type="protein sequence ID" value="MBP1856145.1"/>
    <property type="molecule type" value="Genomic_DNA"/>
</dbReference>
<accession>A0ABS4EDX5</accession>
<protein>
    <submittedName>
        <fullName evidence="6">Uncharacterized membrane-anchored protein YitT (DUF2179 family)</fullName>
    </submittedName>
</protein>
<evidence type="ECO:0000256" key="5">
    <source>
        <dbReference type="ARBA" id="ARBA00023136"/>
    </source>
</evidence>
<proteinExistence type="predicted"/>
<dbReference type="Pfam" id="PF02588">
    <property type="entry name" value="YitT_membrane"/>
    <property type="match status" value="1"/>
</dbReference>
<keyword evidence="3" id="KW-0812">Transmembrane</keyword>
<evidence type="ECO:0000256" key="2">
    <source>
        <dbReference type="ARBA" id="ARBA00022475"/>
    </source>
</evidence>
<keyword evidence="5" id="KW-0472">Membrane</keyword>
<dbReference type="InterPro" id="IPR003740">
    <property type="entry name" value="YitT"/>
</dbReference>
<gene>
    <name evidence="6" type="ORF">J2Z43_002593</name>
</gene>
<sequence>MYLIALILSKKFPFKATNLLSGLDGTIVIASGFVNNSIETALYSGIALLVIVKIADIIVKGFNSSRAFYIISDQPQKVRTAITG</sequence>
<organism evidence="6 7">
    <name type="scientific">Metaclostridioides mangenotii</name>
    <dbReference type="NCBI Taxonomy" id="1540"/>
    <lineage>
        <taxon>Bacteria</taxon>
        <taxon>Bacillati</taxon>
        <taxon>Bacillota</taxon>
        <taxon>Clostridia</taxon>
        <taxon>Peptostreptococcales</taxon>
        <taxon>Peptostreptococcaceae</taxon>
        <taxon>Metaclostridioides</taxon>
    </lineage>
</organism>
<evidence type="ECO:0000313" key="6">
    <source>
        <dbReference type="EMBL" id="MBP1856145.1"/>
    </source>
</evidence>
<evidence type="ECO:0000256" key="3">
    <source>
        <dbReference type="ARBA" id="ARBA00022692"/>
    </source>
</evidence>
<keyword evidence="4" id="KW-1133">Transmembrane helix</keyword>
<dbReference type="PANTHER" id="PTHR33545:SF9">
    <property type="entry name" value="UPF0750 MEMBRANE PROTEIN YITE"/>
    <property type="match status" value="1"/>
</dbReference>
<dbReference type="InterPro" id="IPR051461">
    <property type="entry name" value="UPF0750_membrane"/>
</dbReference>
<dbReference type="RefSeq" id="WP_234926397.1">
    <property type="nucleotide sequence ID" value="NZ_BAAACS010000017.1"/>
</dbReference>
<comment type="subcellular location">
    <subcellularLocation>
        <location evidence="1">Cell membrane</location>
        <topology evidence="1">Multi-pass membrane protein</topology>
    </subcellularLocation>
</comment>
<evidence type="ECO:0000313" key="7">
    <source>
        <dbReference type="Proteomes" id="UP000767291"/>
    </source>
</evidence>
<evidence type="ECO:0000256" key="1">
    <source>
        <dbReference type="ARBA" id="ARBA00004651"/>
    </source>
</evidence>
<comment type="caution">
    <text evidence="6">The sequence shown here is derived from an EMBL/GenBank/DDBJ whole genome shotgun (WGS) entry which is preliminary data.</text>
</comment>
<keyword evidence="7" id="KW-1185">Reference proteome</keyword>
<dbReference type="PANTHER" id="PTHR33545">
    <property type="entry name" value="UPF0750 MEMBRANE PROTEIN YITT-RELATED"/>
    <property type="match status" value="1"/>
</dbReference>
<dbReference type="Proteomes" id="UP000767291">
    <property type="component" value="Unassembled WGS sequence"/>
</dbReference>
<keyword evidence="2" id="KW-1003">Cell membrane</keyword>
<name>A0ABS4EDX5_9FIRM</name>